<evidence type="ECO:0000256" key="1">
    <source>
        <dbReference type="SAM" id="MobiDB-lite"/>
    </source>
</evidence>
<feature type="compositionally biased region" description="Basic and acidic residues" evidence="1">
    <location>
        <begin position="90"/>
        <end position="100"/>
    </location>
</feature>
<name>A0AAD6UTG7_9AGAR</name>
<dbReference type="AlphaFoldDB" id="A0AAD6UTG7"/>
<feature type="region of interest" description="Disordered" evidence="1">
    <location>
        <begin position="301"/>
        <end position="337"/>
    </location>
</feature>
<feature type="compositionally biased region" description="Low complexity" evidence="1">
    <location>
        <begin position="301"/>
        <end position="318"/>
    </location>
</feature>
<organism evidence="2 3">
    <name type="scientific">Mycena pura</name>
    <dbReference type="NCBI Taxonomy" id="153505"/>
    <lineage>
        <taxon>Eukaryota</taxon>
        <taxon>Fungi</taxon>
        <taxon>Dikarya</taxon>
        <taxon>Basidiomycota</taxon>
        <taxon>Agaricomycotina</taxon>
        <taxon>Agaricomycetes</taxon>
        <taxon>Agaricomycetidae</taxon>
        <taxon>Agaricales</taxon>
        <taxon>Marasmiineae</taxon>
        <taxon>Mycenaceae</taxon>
        <taxon>Mycena</taxon>
    </lineage>
</organism>
<feature type="region of interest" description="Disordered" evidence="1">
    <location>
        <begin position="136"/>
        <end position="180"/>
    </location>
</feature>
<dbReference type="Proteomes" id="UP001219525">
    <property type="component" value="Unassembled WGS sequence"/>
</dbReference>
<protein>
    <submittedName>
        <fullName evidence="2">Uncharacterized protein</fullName>
    </submittedName>
</protein>
<feature type="compositionally biased region" description="Low complexity" evidence="1">
    <location>
        <begin position="150"/>
        <end position="159"/>
    </location>
</feature>
<evidence type="ECO:0000313" key="2">
    <source>
        <dbReference type="EMBL" id="KAJ7194298.1"/>
    </source>
</evidence>
<feature type="compositionally biased region" description="Pro residues" evidence="1">
    <location>
        <begin position="65"/>
        <end position="74"/>
    </location>
</feature>
<reference evidence="2" key="1">
    <citation type="submission" date="2023-03" db="EMBL/GenBank/DDBJ databases">
        <title>Massive genome expansion in bonnet fungi (Mycena s.s.) driven by repeated elements and novel gene families across ecological guilds.</title>
        <authorList>
            <consortium name="Lawrence Berkeley National Laboratory"/>
            <person name="Harder C.B."/>
            <person name="Miyauchi S."/>
            <person name="Viragh M."/>
            <person name="Kuo A."/>
            <person name="Thoen E."/>
            <person name="Andreopoulos B."/>
            <person name="Lu D."/>
            <person name="Skrede I."/>
            <person name="Drula E."/>
            <person name="Henrissat B."/>
            <person name="Morin E."/>
            <person name="Kohler A."/>
            <person name="Barry K."/>
            <person name="LaButti K."/>
            <person name="Morin E."/>
            <person name="Salamov A."/>
            <person name="Lipzen A."/>
            <person name="Mereny Z."/>
            <person name="Hegedus B."/>
            <person name="Baldrian P."/>
            <person name="Stursova M."/>
            <person name="Weitz H."/>
            <person name="Taylor A."/>
            <person name="Grigoriev I.V."/>
            <person name="Nagy L.G."/>
            <person name="Martin F."/>
            <person name="Kauserud H."/>
        </authorList>
    </citation>
    <scope>NUCLEOTIDE SEQUENCE</scope>
    <source>
        <strain evidence="2">9144</strain>
    </source>
</reference>
<comment type="caution">
    <text evidence="2">The sequence shown here is derived from an EMBL/GenBank/DDBJ whole genome shotgun (WGS) entry which is preliminary data.</text>
</comment>
<keyword evidence="3" id="KW-1185">Reference proteome</keyword>
<feature type="region of interest" description="Disordered" evidence="1">
    <location>
        <begin position="195"/>
        <end position="236"/>
    </location>
</feature>
<feature type="compositionally biased region" description="Basic and acidic residues" evidence="1">
    <location>
        <begin position="39"/>
        <end position="48"/>
    </location>
</feature>
<feature type="compositionally biased region" description="Low complexity" evidence="1">
    <location>
        <begin position="211"/>
        <end position="223"/>
    </location>
</feature>
<gene>
    <name evidence="2" type="ORF">GGX14DRAFT_576440</name>
</gene>
<dbReference type="EMBL" id="JARJCW010000099">
    <property type="protein sequence ID" value="KAJ7194298.1"/>
    <property type="molecule type" value="Genomic_DNA"/>
</dbReference>
<sequence length="371" mass="39621">MSQLGHCLCLAASSLLSCPSGLENSKPNVRALWLSSRDPWSDPKDAPLRRPGPPTSPTRPRHQTPHPPHAPPPCADFARATPTLTPAPRARTDFARDTNPKPRIHPAPPLNTHHARPLTCPRALAVPRHARHGFPCAPAPARDSSTSASACRTPATEAPAPAPHPRQKRQRPRHAACTPAPVGRTTARASLAPLAQPAAAAVHTRATQPCTPATTARASLAPRSRARPRHAACTPAPVGRTIARACRSHNCPRMSHNSRPQPCPRLAPHAVGIQPPACRPPSAALRSACPARLRLLATAPTPATAPGAPVPAPATARPPDGKSALHPHTHSAPLPPQRFPEVKCQLAFKMKVNDRIQIDVCYHVRHAQFRW</sequence>
<feature type="compositionally biased region" description="Low complexity" evidence="1">
    <location>
        <begin position="78"/>
        <end position="89"/>
    </location>
</feature>
<feature type="compositionally biased region" description="Basic residues" evidence="1">
    <location>
        <begin position="165"/>
        <end position="174"/>
    </location>
</feature>
<feature type="region of interest" description="Disordered" evidence="1">
    <location>
        <begin position="36"/>
        <end position="115"/>
    </location>
</feature>
<proteinExistence type="predicted"/>
<accession>A0AAD6UTG7</accession>
<evidence type="ECO:0000313" key="3">
    <source>
        <dbReference type="Proteomes" id="UP001219525"/>
    </source>
</evidence>